<sequence length="352" mass="40604">MLHSALPLPTDLDSLFVPYFKLNIDELFIFMTTRRLLSASSKSTYLQVDGTYKLNWNDFPLLICGTSDSQRHFHPYGIALVNSDEAATCYIELFKTLKWSVPLVTHQAYVVNYAMCDGSKGLTSAQQQEFPAALRPMCWPHVIRRCRAHRTLVPKDKWDELDRDICFIQLCCNEYLFDIASNLLIQKESDKQLHAFKEYFKKEWIDKLKYWFEGAALRHPLTNNGLENWSEKLTVAGFSQNVVISEELETLALKWSQDVIKYATPIPWNIFETVVPTSHPIMSIQEWINCFGSNAFSSFSHFKIWFFCKEYVCKHTVGLAVAFGYHVISKDRMPLGPKKRGGPKKSSLALLF</sequence>
<dbReference type="Pfam" id="PF10551">
    <property type="entry name" value="MULE"/>
    <property type="match status" value="1"/>
</dbReference>
<evidence type="ECO:0000313" key="3">
    <source>
        <dbReference type="EMBL" id="CAF3684566.1"/>
    </source>
</evidence>
<evidence type="ECO:0000313" key="4">
    <source>
        <dbReference type="Proteomes" id="UP000663829"/>
    </source>
</evidence>
<protein>
    <recommendedName>
        <fullName evidence="1">MULE transposase domain-containing protein</fullName>
    </recommendedName>
</protein>
<organism evidence="2 4">
    <name type="scientific">Didymodactylos carnosus</name>
    <dbReference type="NCBI Taxonomy" id="1234261"/>
    <lineage>
        <taxon>Eukaryota</taxon>
        <taxon>Metazoa</taxon>
        <taxon>Spiralia</taxon>
        <taxon>Gnathifera</taxon>
        <taxon>Rotifera</taxon>
        <taxon>Eurotatoria</taxon>
        <taxon>Bdelloidea</taxon>
        <taxon>Philodinida</taxon>
        <taxon>Philodinidae</taxon>
        <taxon>Didymodactylos</taxon>
    </lineage>
</organism>
<dbReference type="Proteomes" id="UP000663829">
    <property type="component" value="Unassembled WGS sequence"/>
</dbReference>
<keyword evidence="4" id="KW-1185">Reference proteome</keyword>
<dbReference type="EMBL" id="CAJOBC010001544">
    <property type="protein sequence ID" value="CAF3684566.1"/>
    <property type="molecule type" value="Genomic_DNA"/>
</dbReference>
<accession>A0A813ZR18</accession>
<comment type="caution">
    <text evidence="2">The sequence shown here is derived from an EMBL/GenBank/DDBJ whole genome shotgun (WGS) entry which is preliminary data.</text>
</comment>
<proteinExistence type="predicted"/>
<gene>
    <name evidence="2" type="ORF">GPM918_LOCUS8700</name>
    <name evidence="3" type="ORF">SRO942_LOCUS8702</name>
</gene>
<feature type="domain" description="MULE transposase" evidence="1">
    <location>
        <begin position="46"/>
        <end position="143"/>
    </location>
</feature>
<dbReference type="InterPro" id="IPR018289">
    <property type="entry name" value="MULE_transposase_dom"/>
</dbReference>
<dbReference type="EMBL" id="CAJNOQ010001544">
    <property type="protein sequence ID" value="CAF0902265.1"/>
    <property type="molecule type" value="Genomic_DNA"/>
</dbReference>
<dbReference type="AlphaFoldDB" id="A0A813ZR18"/>
<name>A0A813ZR18_9BILA</name>
<evidence type="ECO:0000259" key="1">
    <source>
        <dbReference type="Pfam" id="PF10551"/>
    </source>
</evidence>
<dbReference type="Proteomes" id="UP000681722">
    <property type="component" value="Unassembled WGS sequence"/>
</dbReference>
<evidence type="ECO:0000313" key="2">
    <source>
        <dbReference type="EMBL" id="CAF0902265.1"/>
    </source>
</evidence>
<reference evidence="2" key="1">
    <citation type="submission" date="2021-02" db="EMBL/GenBank/DDBJ databases">
        <authorList>
            <person name="Nowell W R."/>
        </authorList>
    </citation>
    <scope>NUCLEOTIDE SEQUENCE</scope>
</reference>